<evidence type="ECO:0000313" key="2">
    <source>
        <dbReference type="Proteomes" id="UP000014983"/>
    </source>
</evidence>
<dbReference type="Proteomes" id="UP000014983">
    <property type="component" value="Chromosome"/>
</dbReference>
<dbReference type="HOGENOM" id="CLU_1495295_0_0_14"/>
<dbReference type="KEGG" id="sdi:SDIMI_v3c05760"/>
<dbReference type="PATRIC" id="fig|1276221.3.peg.576"/>
<name>S5MJZ3_9MOLU</name>
<evidence type="ECO:0000313" key="1">
    <source>
        <dbReference type="EMBL" id="AGR42280.1"/>
    </source>
</evidence>
<sequence length="180" mass="21602">MYHIELIDKFYCIYESITNKLIAQFSRLIDATYYIQSISGIVIVRNTDSVEFINAQREENNQEFLGIVNAQGIIVNQDRFKDKLKYVETKKSYFEENQQINNQENKKNISSQITDKEIIDEKIEFKKTIEELKIKEEEKKFLEFDELNKKVNNFLEEKNYLVENDKQIKLINKKIKKVRK</sequence>
<dbReference type="EMBL" id="CP005076">
    <property type="protein sequence ID" value="AGR42280.1"/>
    <property type="molecule type" value="Genomic_DNA"/>
</dbReference>
<proteinExistence type="predicted"/>
<keyword evidence="2" id="KW-1185">Reference proteome</keyword>
<accession>S5MJZ3</accession>
<dbReference type="STRING" id="1276221.SDIMI_v3c05760"/>
<dbReference type="AlphaFoldDB" id="S5MJZ3"/>
<reference evidence="1 2" key="1">
    <citation type="journal article" date="2013" name="Genome Biol. Evol.">
        <title>Comparison of metabolic capacities and inference of gene content evolution in mosquito-associated Spiroplasma diminutum and S. taiwanense.</title>
        <authorList>
            <person name="Lo W.S."/>
            <person name="Ku C."/>
            <person name="Chen L.L."/>
            <person name="Chang T.H."/>
            <person name="Kuo C.H."/>
        </authorList>
    </citation>
    <scope>NUCLEOTIDE SEQUENCE [LARGE SCALE GENOMIC DNA]</scope>
    <source>
        <strain evidence="1">CUAS-1</strain>
    </source>
</reference>
<dbReference type="InParanoid" id="S5MJZ3"/>
<gene>
    <name evidence="1" type="ORF">SDIMI_v3c05760</name>
</gene>
<protein>
    <submittedName>
        <fullName evidence="1">Uncharacterized protein</fullName>
    </submittedName>
</protein>
<organism evidence="1 2">
    <name type="scientific">Spiroplasma diminutum CUAS-1</name>
    <dbReference type="NCBI Taxonomy" id="1276221"/>
    <lineage>
        <taxon>Bacteria</taxon>
        <taxon>Bacillati</taxon>
        <taxon>Mycoplasmatota</taxon>
        <taxon>Mollicutes</taxon>
        <taxon>Entomoplasmatales</taxon>
        <taxon>Spiroplasmataceae</taxon>
        <taxon>Spiroplasma</taxon>
    </lineage>
</organism>